<evidence type="ECO:0000313" key="4">
    <source>
        <dbReference type="EMBL" id="QEG35493.1"/>
    </source>
</evidence>
<dbReference type="InterPro" id="IPR012337">
    <property type="entry name" value="RNaseH-like_sf"/>
</dbReference>
<dbReference type="InterPro" id="IPR053392">
    <property type="entry name" value="Transposase_IS30-like"/>
</dbReference>
<protein>
    <submittedName>
        <fullName evidence="4">Integrase core domain protein</fullName>
    </submittedName>
</protein>
<dbReference type="Pfam" id="PF13936">
    <property type="entry name" value="HTH_38"/>
    <property type="match status" value="1"/>
</dbReference>
<dbReference type="PROSITE" id="PS50994">
    <property type="entry name" value="INTEGRASE"/>
    <property type="match status" value="1"/>
</dbReference>
<proteinExistence type="predicted"/>
<evidence type="ECO:0000256" key="1">
    <source>
        <dbReference type="ARBA" id="ARBA00023172"/>
    </source>
</evidence>
<name>A0A5B9QNB8_9BACT</name>
<dbReference type="Gene3D" id="3.30.420.10">
    <property type="entry name" value="Ribonuclease H-like superfamily/Ribonuclease H"/>
    <property type="match status" value="1"/>
</dbReference>
<dbReference type="GO" id="GO:0003676">
    <property type="term" value="F:nucleic acid binding"/>
    <property type="evidence" value="ECO:0007669"/>
    <property type="project" value="InterPro"/>
</dbReference>
<dbReference type="NCBIfam" id="NF033563">
    <property type="entry name" value="transpos_IS30"/>
    <property type="match status" value="1"/>
</dbReference>
<keyword evidence="1" id="KW-0233">DNA recombination</keyword>
<dbReference type="SUPFAM" id="SSF53098">
    <property type="entry name" value="Ribonuclease H-like"/>
    <property type="match status" value="1"/>
</dbReference>
<dbReference type="GO" id="GO:0006310">
    <property type="term" value="P:DNA recombination"/>
    <property type="evidence" value="ECO:0007669"/>
    <property type="project" value="UniProtKB-KW"/>
</dbReference>
<dbReference type="PANTHER" id="PTHR10948">
    <property type="entry name" value="TRANSPOSASE"/>
    <property type="match status" value="1"/>
</dbReference>
<dbReference type="Proteomes" id="UP000323917">
    <property type="component" value="Chromosome"/>
</dbReference>
<evidence type="ECO:0000313" key="5">
    <source>
        <dbReference type="Proteomes" id="UP000323917"/>
    </source>
</evidence>
<sequence length="314" mass="37284">MAKHLTFEDRKILYRLQQKGKSNSEIAELMGRHRSTIGRKLTRNTGQRGYRPQQAQRLADERRLASRRPHKMKNPEVHQYVQDKLEKYWSPDQIAGRARCDFPRTSWRWLSRQTIYDWINDYRPEWQAWLRRSGRPIERRGKLTDCVRIDGRPEVINKRRRYGDWEGDTVVGYGRRSALVTMVERESGYLRTGRVDSMKSASTMRVANRRMKDLPKGLRRSMTFDNGKEFAEHQRLTRSTGMEVYFTDPYASWQKGTNENTNGLLRQFFPKGTDFTQVSHHEVAHVEQLINERPRRRLGYRTPAEVLEKHLCCI</sequence>
<dbReference type="KEGG" id="bgok:Pr1d_27930"/>
<evidence type="ECO:0000256" key="2">
    <source>
        <dbReference type="SAM" id="MobiDB-lite"/>
    </source>
</evidence>
<dbReference type="GO" id="GO:0015074">
    <property type="term" value="P:DNA integration"/>
    <property type="evidence" value="ECO:0007669"/>
    <property type="project" value="InterPro"/>
</dbReference>
<dbReference type="GO" id="GO:0005829">
    <property type="term" value="C:cytosol"/>
    <property type="evidence" value="ECO:0007669"/>
    <property type="project" value="TreeGrafter"/>
</dbReference>
<feature type="domain" description="Integrase catalytic" evidence="3">
    <location>
        <begin position="149"/>
        <end position="311"/>
    </location>
</feature>
<dbReference type="EMBL" id="CP042913">
    <property type="protein sequence ID" value="QEG35493.1"/>
    <property type="molecule type" value="Genomic_DNA"/>
</dbReference>
<dbReference type="AlphaFoldDB" id="A0A5B9QNB8"/>
<dbReference type="InterPro" id="IPR051917">
    <property type="entry name" value="Transposase-Integrase"/>
</dbReference>
<dbReference type="InterPro" id="IPR036397">
    <property type="entry name" value="RNaseH_sf"/>
</dbReference>
<evidence type="ECO:0000259" key="3">
    <source>
        <dbReference type="PROSITE" id="PS50994"/>
    </source>
</evidence>
<dbReference type="GO" id="GO:0004803">
    <property type="term" value="F:transposase activity"/>
    <property type="evidence" value="ECO:0007669"/>
    <property type="project" value="TreeGrafter"/>
</dbReference>
<gene>
    <name evidence="4" type="ORF">Pr1d_27930</name>
</gene>
<dbReference type="InterPro" id="IPR001584">
    <property type="entry name" value="Integrase_cat-core"/>
</dbReference>
<dbReference type="PANTHER" id="PTHR10948:SF23">
    <property type="entry name" value="TRANSPOSASE INSI FOR INSERTION SEQUENCE ELEMENT IS30A-RELATED"/>
    <property type="match status" value="1"/>
</dbReference>
<dbReference type="Pfam" id="PF00665">
    <property type="entry name" value="rve"/>
    <property type="match status" value="1"/>
</dbReference>
<feature type="region of interest" description="Disordered" evidence="2">
    <location>
        <begin position="40"/>
        <end position="71"/>
    </location>
</feature>
<organism evidence="4 5">
    <name type="scientific">Bythopirellula goksoeyrii</name>
    <dbReference type="NCBI Taxonomy" id="1400387"/>
    <lineage>
        <taxon>Bacteria</taxon>
        <taxon>Pseudomonadati</taxon>
        <taxon>Planctomycetota</taxon>
        <taxon>Planctomycetia</taxon>
        <taxon>Pirellulales</taxon>
        <taxon>Lacipirellulaceae</taxon>
        <taxon>Bythopirellula</taxon>
    </lineage>
</organism>
<dbReference type="GO" id="GO:0032196">
    <property type="term" value="P:transposition"/>
    <property type="evidence" value="ECO:0007669"/>
    <property type="project" value="TreeGrafter"/>
</dbReference>
<keyword evidence="5" id="KW-1185">Reference proteome</keyword>
<dbReference type="InterPro" id="IPR025246">
    <property type="entry name" value="IS30-like_HTH"/>
</dbReference>
<reference evidence="4 5" key="1">
    <citation type="submission" date="2019-08" db="EMBL/GenBank/DDBJ databases">
        <title>Deep-cultivation of Planctomycetes and their phenomic and genomic characterization uncovers novel biology.</title>
        <authorList>
            <person name="Wiegand S."/>
            <person name="Jogler M."/>
            <person name="Boedeker C."/>
            <person name="Pinto D."/>
            <person name="Vollmers J."/>
            <person name="Rivas-Marin E."/>
            <person name="Kohn T."/>
            <person name="Peeters S.H."/>
            <person name="Heuer A."/>
            <person name="Rast P."/>
            <person name="Oberbeckmann S."/>
            <person name="Bunk B."/>
            <person name="Jeske O."/>
            <person name="Meyerdierks A."/>
            <person name="Storesund J.E."/>
            <person name="Kallscheuer N."/>
            <person name="Luecker S."/>
            <person name="Lage O.M."/>
            <person name="Pohl T."/>
            <person name="Merkel B.J."/>
            <person name="Hornburger P."/>
            <person name="Mueller R.-W."/>
            <person name="Bruemmer F."/>
            <person name="Labrenz M."/>
            <person name="Spormann A.M."/>
            <person name="Op den Camp H."/>
            <person name="Overmann J."/>
            <person name="Amann R."/>
            <person name="Jetten M.S.M."/>
            <person name="Mascher T."/>
            <person name="Medema M.H."/>
            <person name="Devos D.P."/>
            <person name="Kaster A.-K."/>
            <person name="Ovreas L."/>
            <person name="Rohde M."/>
            <person name="Galperin M.Y."/>
            <person name="Jogler C."/>
        </authorList>
    </citation>
    <scope>NUCLEOTIDE SEQUENCE [LARGE SCALE GENOMIC DNA]</scope>
    <source>
        <strain evidence="4 5">Pr1d</strain>
    </source>
</reference>
<accession>A0A5B9QNB8</accession>
<dbReference type="OrthoDB" id="216184at2"/>
<dbReference type="RefSeq" id="WP_148073998.1">
    <property type="nucleotide sequence ID" value="NZ_CP042913.1"/>
</dbReference>